<organism evidence="4 5">
    <name type="scientific">Nocardioides endophyticus</name>
    <dbReference type="NCBI Taxonomy" id="1353775"/>
    <lineage>
        <taxon>Bacteria</taxon>
        <taxon>Bacillati</taxon>
        <taxon>Actinomycetota</taxon>
        <taxon>Actinomycetes</taxon>
        <taxon>Propionibacteriales</taxon>
        <taxon>Nocardioidaceae</taxon>
        <taxon>Nocardioides</taxon>
    </lineage>
</organism>
<evidence type="ECO:0000256" key="1">
    <source>
        <dbReference type="SAM" id="MobiDB-lite"/>
    </source>
</evidence>
<proteinExistence type="predicted"/>
<feature type="domain" description="M23ase beta-sheet core" evidence="3">
    <location>
        <begin position="320"/>
        <end position="418"/>
    </location>
</feature>
<dbReference type="CDD" id="cd12797">
    <property type="entry name" value="M23_peptidase"/>
    <property type="match status" value="1"/>
</dbReference>
<evidence type="ECO:0000313" key="5">
    <source>
        <dbReference type="Proteomes" id="UP001499882"/>
    </source>
</evidence>
<dbReference type="Pfam" id="PF01551">
    <property type="entry name" value="Peptidase_M23"/>
    <property type="match status" value="1"/>
</dbReference>
<dbReference type="Gene3D" id="2.70.70.10">
    <property type="entry name" value="Glucose Permease (Domain IIA)"/>
    <property type="match status" value="1"/>
</dbReference>
<dbReference type="InterPro" id="IPR027267">
    <property type="entry name" value="AH/BAR_dom_sf"/>
</dbReference>
<feature type="signal peptide" evidence="2">
    <location>
        <begin position="1"/>
        <end position="33"/>
    </location>
</feature>
<dbReference type="InterPro" id="IPR016047">
    <property type="entry name" value="M23ase_b-sheet_dom"/>
</dbReference>
<dbReference type="Proteomes" id="UP001499882">
    <property type="component" value="Unassembled WGS sequence"/>
</dbReference>
<keyword evidence="2" id="KW-0732">Signal</keyword>
<evidence type="ECO:0000313" key="4">
    <source>
        <dbReference type="EMBL" id="GAA4731334.1"/>
    </source>
</evidence>
<dbReference type="InterPro" id="IPR050570">
    <property type="entry name" value="Cell_wall_metabolism_enzyme"/>
</dbReference>
<gene>
    <name evidence="4" type="ORF">GCM10023350_13360</name>
</gene>
<evidence type="ECO:0000256" key="2">
    <source>
        <dbReference type="SAM" id="SignalP"/>
    </source>
</evidence>
<keyword evidence="5" id="KW-1185">Reference proteome</keyword>
<dbReference type="EMBL" id="BAABKN010000009">
    <property type="protein sequence ID" value="GAA4731334.1"/>
    <property type="molecule type" value="Genomic_DNA"/>
</dbReference>
<dbReference type="SUPFAM" id="SSF51261">
    <property type="entry name" value="Duplicated hybrid motif"/>
    <property type="match status" value="1"/>
</dbReference>
<sequence length="423" mass="46278">MRLFPRTARRRLVAATAVCSLALGVLVVPLAMADGDKALKDRQKDAQKSVKHAQHDLDESSSRVRRTQAALERARTELKGARGDLRVANAKLAAARIRDDEMQQRLDAAEQRLATAQTDLANGQAALEAQRLSLTGTITDIYEQGDPELLAFSALLDAQTPEDLTRQMEARNVIVGREARAYDDLHAAEVLLQVREDQVQAARDDVEVERAAAAEHLVTMQGLKQDTRTAFDKVQALVLDRVAAGKAAQKAKKRDLRDLREAKRREQHVRQLILAAARRANRGGAGYTGPTNGLFIRPVPGSVTSPFGYREHPIYHYWGLHDGTDFGVSCGEGMRAIAGGTVISKYWSNVYGNRLYLSLGNINGKNITAVYNHATGYRVGVGDRVGQGDVVGYVGSTGWSTGCHLHFTLLVNGNAVDPMKWLP</sequence>
<dbReference type="Gene3D" id="1.20.1270.60">
    <property type="entry name" value="Arfaptin homology (AH) domain/BAR domain"/>
    <property type="match status" value="1"/>
</dbReference>
<dbReference type="InterPro" id="IPR011055">
    <property type="entry name" value="Dup_hybrid_motif"/>
</dbReference>
<dbReference type="RefSeq" id="WP_345525937.1">
    <property type="nucleotide sequence ID" value="NZ_BAABKN010000009.1"/>
</dbReference>
<dbReference type="PANTHER" id="PTHR21666">
    <property type="entry name" value="PEPTIDASE-RELATED"/>
    <property type="match status" value="1"/>
</dbReference>
<comment type="caution">
    <text evidence="4">The sequence shown here is derived from an EMBL/GenBank/DDBJ whole genome shotgun (WGS) entry which is preliminary data.</text>
</comment>
<reference evidence="5" key="1">
    <citation type="journal article" date="2019" name="Int. J. Syst. Evol. Microbiol.">
        <title>The Global Catalogue of Microorganisms (GCM) 10K type strain sequencing project: providing services to taxonomists for standard genome sequencing and annotation.</title>
        <authorList>
            <consortium name="The Broad Institute Genomics Platform"/>
            <consortium name="The Broad Institute Genome Sequencing Center for Infectious Disease"/>
            <person name="Wu L."/>
            <person name="Ma J."/>
        </authorList>
    </citation>
    <scope>NUCLEOTIDE SEQUENCE [LARGE SCALE GENOMIC DNA]</scope>
    <source>
        <strain evidence="5">JCM 18532</strain>
    </source>
</reference>
<feature type="compositionally biased region" description="Basic and acidic residues" evidence="1">
    <location>
        <begin position="42"/>
        <end position="62"/>
    </location>
</feature>
<accession>A0ABP8YKS0</accession>
<feature type="chain" id="PRO_5045946503" evidence="2">
    <location>
        <begin position="34"/>
        <end position="423"/>
    </location>
</feature>
<feature type="region of interest" description="Disordered" evidence="1">
    <location>
        <begin position="42"/>
        <end position="65"/>
    </location>
</feature>
<evidence type="ECO:0000259" key="3">
    <source>
        <dbReference type="Pfam" id="PF01551"/>
    </source>
</evidence>
<protein>
    <submittedName>
        <fullName evidence="4">M23 family metallopeptidase</fullName>
    </submittedName>
</protein>
<dbReference type="PANTHER" id="PTHR21666:SF270">
    <property type="entry name" value="MUREIN HYDROLASE ACTIVATOR ENVC"/>
    <property type="match status" value="1"/>
</dbReference>
<name>A0ABP8YKS0_9ACTN</name>